<feature type="domain" description="MrfA-like Zn-binding" evidence="2">
    <location>
        <begin position="473"/>
        <end position="574"/>
    </location>
</feature>
<organism evidence="3 4">
    <name type="scientific">Actinosynnema pretiosum subsp. pretiosum</name>
    <dbReference type="NCBI Taxonomy" id="103721"/>
    <lineage>
        <taxon>Bacteria</taxon>
        <taxon>Bacillati</taxon>
        <taxon>Actinomycetota</taxon>
        <taxon>Actinomycetes</taxon>
        <taxon>Pseudonocardiales</taxon>
        <taxon>Pseudonocardiaceae</taxon>
        <taxon>Actinosynnema</taxon>
    </lineage>
</organism>
<name>A0AA45LB41_9PSEU</name>
<evidence type="ECO:0000313" key="3">
    <source>
        <dbReference type="EMBL" id="QUF06742.1"/>
    </source>
</evidence>
<dbReference type="InterPro" id="IPR047721">
    <property type="entry name" value="DrmB"/>
</dbReference>
<dbReference type="NCBIfam" id="NF038324">
    <property type="entry name" value="DrmB_fam"/>
    <property type="match status" value="1"/>
</dbReference>
<evidence type="ECO:0000313" key="4">
    <source>
        <dbReference type="Proteomes" id="UP000677152"/>
    </source>
</evidence>
<proteinExistence type="predicted"/>
<dbReference type="AlphaFoldDB" id="A0AA45LB41"/>
<dbReference type="EMBL" id="CP073249">
    <property type="protein sequence ID" value="QUF06742.1"/>
    <property type="molecule type" value="Genomic_DNA"/>
</dbReference>
<protein>
    <submittedName>
        <fullName evidence="3">DUF1998 domain-containing protein</fullName>
    </submittedName>
</protein>
<dbReference type="InterPro" id="IPR018973">
    <property type="entry name" value="MZB"/>
</dbReference>
<gene>
    <name evidence="3" type="ORF">KCV87_12215</name>
</gene>
<reference evidence="3" key="1">
    <citation type="submission" date="2021-04" db="EMBL/GenBank/DDBJ databases">
        <title>Genomic sequence of Actinosynnema pretiosum subsp. pretiosum ATCC 31280 (C-14919).</title>
        <authorList>
            <person name="Bai L."/>
            <person name="Wang X."/>
            <person name="Xiao Y."/>
        </authorList>
    </citation>
    <scope>NUCLEOTIDE SEQUENCE</scope>
    <source>
        <strain evidence="3">ATCC 31280</strain>
    </source>
</reference>
<evidence type="ECO:0000259" key="2">
    <source>
        <dbReference type="Pfam" id="PF09369"/>
    </source>
</evidence>
<dbReference type="Pfam" id="PF09369">
    <property type="entry name" value="MZB"/>
    <property type="match status" value="1"/>
</dbReference>
<dbReference type="Proteomes" id="UP000677152">
    <property type="component" value="Chromosome"/>
</dbReference>
<sequence>MGDARLDAQRRRRGPRAGEGASQVTVRKVRRSQVISPFGPGAIIDLVGESFVVEDAGRWPRQRVPVDFARLASYLGVNSLASPMPGRPIPYYRFPQWLFCPACRRMSRWSYTREVANTPPRCEHCPAGKQLIPMRFVAVCADGHLSDVDWVRWAHSADRRDRNQNQCQRSDLKFLSKANVGGGLNSLLVRCVPCGGERSLDGLTTSVGLKHIGSKCTGRQPWQDQKDAKVCSKQVVAMQRGASSVYFPNVVSAIDIPPDSDWSSASEPLAVLRKRDDFRFLVNNPRYKLAKAMIEVMADEHGLSVAEVEAALANEMSAPHAQLDGGPENIRPDEWAALINPREEEHHHQDQFISRRADRPLRAAGGTANGWSQLIPEVVLVDRLREVRVLTHFERYSMEEKVPSNLSEDPDFLPAVEVFGEGFFLRFDEEALVRWEKFAPVVTRCRRLVERRELTGVTWLPEPTPRFVLLHTLAHLLLRNTAFEAGYSTSSLRERLYVTKNGGGPPMSGVLIYTAAGDSEGTLGGLVRMGEFPRLGRLLDMSITSALWCSFDPVCADHPGQGPDGLSLAACHACSLTPETSCEATNRLLDRRLLVDPEFGFFKNLAATVGGVPGSLL</sequence>
<feature type="region of interest" description="Disordered" evidence="1">
    <location>
        <begin position="1"/>
        <end position="23"/>
    </location>
</feature>
<evidence type="ECO:0000256" key="1">
    <source>
        <dbReference type="SAM" id="MobiDB-lite"/>
    </source>
</evidence>
<accession>A0AA45LB41</accession>